<keyword evidence="2" id="KW-1185">Reference proteome</keyword>
<name>A0A453DNV1_AEGTS</name>
<protein>
    <submittedName>
        <fullName evidence="1">Uncharacterized protein</fullName>
    </submittedName>
</protein>
<dbReference type="Pfam" id="PF02450">
    <property type="entry name" value="LCAT"/>
    <property type="match status" value="1"/>
</dbReference>
<dbReference type="AlphaFoldDB" id="A0A453DNV1"/>
<reference evidence="1" key="3">
    <citation type="journal article" date="2017" name="Nature">
        <title>Genome sequence of the progenitor of the wheat D genome Aegilops tauschii.</title>
        <authorList>
            <person name="Luo M.C."/>
            <person name="Gu Y.Q."/>
            <person name="Puiu D."/>
            <person name="Wang H."/>
            <person name="Twardziok S.O."/>
            <person name="Deal K.R."/>
            <person name="Huo N."/>
            <person name="Zhu T."/>
            <person name="Wang L."/>
            <person name="Wang Y."/>
            <person name="McGuire P.E."/>
            <person name="Liu S."/>
            <person name="Long H."/>
            <person name="Ramasamy R.K."/>
            <person name="Rodriguez J.C."/>
            <person name="Van S.L."/>
            <person name="Yuan L."/>
            <person name="Wang Z."/>
            <person name="Xia Z."/>
            <person name="Xiao L."/>
            <person name="Anderson O.D."/>
            <person name="Ouyang S."/>
            <person name="Liang Y."/>
            <person name="Zimin A.V."/>
            <person name="Pertea G."/>
            <person name="Qi P."/>
            <person name="Bennetzen J.L."/>
            <person name="Dai X."/>
            <person name="Dawson M.W."/>
            <person name="Muller H.G."/>
            <person name="Kugler K."/>
            <person name="Rivarola-Duarte L."/>
            <person name="Spannagl M."/>
            <person name="Mayer K.F.X."/>
            <person name="Lu F.H."/>
            <person name="Bevan M.W."/>
            <person name="Leroy P."/>
            <person name="Li P."/>
            <person name="You F.M."/>
            <person name="Sun Q."/>
            <person name="Liu Z."/>
            <person name="Lyons E."/>
            <person name="Wicker T."/>
            <person name="Salzberg S.L."/>
            <person name="Devos K.M."/>
            <person name="Dvorak J."/>
        </authorList>
    </citation>
    <scope>NUCLEOTIDE SEQUENCE [LARGE SCALE GENOMIC DNA]</scope>
    <source>
        <strain evidence="1">cv. AL8/78</strain>
    </source>
</reference>
<dbReference type="GO" id="GO:0008374">
    <property type="term" value="F:O-acyltransferase activity"/>
    <property type="evidence" value="ECO:0007669"/>
    <property type="project" value="InterPro"/>
</dbReference>
<dbReference type="GO" id="GO:0006629">
    <property type="term" value="P:lipid metabolic process"/>
    <property type="evidence" value="ECO:0007669"/>
    <property type="project" value="InterPro"/>
</dbReference>
<organism evidence="1 2">
    <name type="scientific">Aegilops tauschii subsp. strangulata</name>
    <name type="common">Goatgrass</name>
    <dbReference type="NCBI Taxonomy" id="200361"/>
    <lineage>
        <taxon>Eukaryota</taxon>
        <taxon>Viridiplantae</taxon>
        <taxon>Streptophyta</taxon>
        <taxon>Embryophyta</taxon>
        <taxon>Tracheophyta</taxon>
        <taxon>Spermatophyta</taxon>
        <taxon>Magnoliopsida</taxon>
        <taxon>Liliopsida</taxon>
        <taxon>Poales</taxon>
        <taxon>Poaceae</taxon>
        <taxon>BOP clade</taxon>
        <taxon>Pooideae</taxon>
        <taxon>Triticodae</taxon>
        <taxon>Triticeae</taxon>
        <taxon>Triticinae</taxon>
        <taxon>Aegilops</taxon>
    </lineage>
</organism>
<reference evidence="1" key="4">
    <citation type="submission" date="2019-03" db="UniProtKB">
        <authorList>
            <consortium name="EnsemblPlants"/>
        </authorList>
    </citation>
    <scope>IDENTIFICATION</scope>
</reference>
<evidence type="ECO:0000313" key="1">
    <source>
        <dbReference type="EnsemblPlants" id="AET3Gv20017800.1"/>
    </source>
</evidence>
<proteinExistence type="predicted"/>
<sequence length="64" mass="7366">LPETENLFSVVNFWFKCMLLDPYNQTDHPECKSRPDSGLSAITELDPGYITVCLLSILVHRRKI</sequence>
<evidence type="ECO:0000313" key="2">
    <source>
        <dbReference type="Proteomes" id="UP000015105"/>
    </source>
</evidence>
<dbReference type="Proteomes" id="UP000015105">
    <property type="component" value="Chromosome 3D"/>
</dbReference>
<reference evidence="2" key="2">
    <citation type="journal article" date="2017" name="Nat. Plants">
        <title>The Aegilops tauschii genome reveals multiple impacts of transposons.</title>
        <authorList>
            <person name="Zhao G."/>
            <person name="Zou C."/>
            <person name="Li K."/>
            <person name="Wang K."/>
            <person name="Li T."/>
            <person name="Gao L."/>
            <person name="Zhang X."/>
            <person name="Wang H."/>
            <person name="Yang Z."/>
            <person name="Liu X."/>
            <person name="Jiang W."/>
            <person name="Mao L."/>
            <person name="Kong X."/>
            <person name="Jiao Y."/>
            <person name="Jia J."/>
        </authorList>
    </citation>
    <scope>NUCLEOTIDE SEQUENCE [LARGE SCALE GENOMIC DNA]</scope>
    <source>
        <strain evidence="2">cv. AL8/78</strain>
    </source>
</reference>
<dbReference type="EnsemblPlants" id="AET3Gv20017800.1">
    <property type="protein sequence ID" value="AET3Gv20017800.1"/>
    <property type="gene ID" value="AET3Gv20017800"/>
</dbReference>
<dbReference type="STRING" id="200361.A0A453DNV1"/>
<dbReference type="InterPro" id="IPR003386">
    <property type="entry name" value="LACT/PDAT_acylTrfase"/>
</dbReference>
<reference evidence="2" key="1">
    <citation type="journal article" date="2014" name="Science">
        <title>Ancient hybridizations among the ancestral genomes of bread wheat.</title>
        <authorList>
            <consortium name="International Wheat Genome Sequencing Consortium,"/>
            <person name="Marcussen T."/>
            <person name="Sandve S.R."/>
            <person name="Heier L."/>
            <person name="Spannagl M."/>
            <person name="Pfeifer M."/>
            <person name="Jakobsen K.S."/>
            <person name="Wulff B.B."/>
            <person name="Steuernagel B."/>
            <person name="Mayer K.F."/>
            <person name="Olsen O.A."/>
        </authorList>
    </citation>
    <scope>NUCLEOTIDE SEQUENCE [LARGE SCALE GENOMIC DNA]</scope>
    <source>
        <strain evidence="2">cv. AL8/78</strain>
    </source>
</reference>
<reference evidence="1" key="5">
    <citation type="journal article" date="2021" name="G3 (Bethesda)">
        <title>Aegilops tauschii genome assembly Aet v5.0 features greater sequence contiguity and improved annotation.</title>
        <authorList>
            <person name="Wang L."/>
            <person name="Zhu T."/>
            <person name="Rodriguez J.C."/>
            <person name="Deal K.R."/>
            <person name="Dubcovsky J."/>
            <person name="McGuire P.E."/>
            <person name="Lux T."/>
            <person name="Spannagl M."/>
            <person name="Mayer K.F.X."/>
            <person name="Baldrich P."/>
            <person name="Meyers B.C."/>
            <person name="Huo N."/>
            <person name="Gu Y.Q."/>
            <person name="Zhou H."/>
            <person name="Devos K.M."/>
            <person name="Bennetzen J.L."/>
            <person name="Unver T."/>
            <person name="Budak H."/>
            <person name="Gulick P.J."/>
            <person name="Galiba G."/>
            <person name="Kalapos B."/>
            <person name="Nelson D.R."/>
            <person name="Li P."/>
            <person name="You F.M."/>
            <person name="Luo M.C."/>
            <person name="Dvorak J."/>
        </authorList>
    </citation>
    <scope>NUCLEOTIDE SEQUENCE [LARGE SCALE GENOMIC DNA]</scope>
    <source>
        <strain evidence="1">cv. AL8/78</strain>
    </source>
</reference>
<dbReference type="Gramene" id="AET3Gv20017800.1">
    <property type="protein sequence ID" value="AET3Gv20017800.1"/>
    <property type="gene ID" value="AET3Gv20017800"/>
</dbReference>
<accession>A0A453DNV1</accession>